<dbReference type="AlphaFoldDB" id="A0A2J7PSD5"/>
<evidence type="ECO:0000313" key="2">
    <source>
        <dbReference type="Proteomes" id="UP000235965"/>
    </source>
</evidence>
<keyword evidence="2" id="KW-1185">Reference proteome</keyword>
<sequence>MIINLTGSHQFKLKLCDGKPVSHCLSYGMDSRKQFVKINSNIMVVNSKNKSTLYDIYTCLCKDINDLHSLCWEVQPFSYDNSLQNTIPVCKV</sequence>
<protein>
    <submittedName>
        <fullName evidence="1">Uncharacterized protein</fullName>
    </submittedName>
</protein>
<reference evidence="1 2" key="1">
    <citation type="submission" date="2017-12" db="EMBL/GenBank/DDBJ databases">
        <title>Hemimetabolous genomes reveal molecular basis of termite eusociality.</title>
        <authorList>
            <person name="Harrison M.C."/>
            <person name="Jongepier E."/>
            <person name="Robertson H.M."/>
            <person name="Arning N."/>
            <person name="Bitard-Feildel T."/>
            <person name="Chao H."/>
            <person name="Childers C.P."/>
            <person name="Dinh H."/>
            <person name="Doddapaneni H."/>
            <person name="Dugan S."/>
            <person name="Gowin J."/>
            <person name="Greiner C."/>
            <person name="Han Y."/>
            <person name="Hu H."/>
            <person name="Hughes D.S.T."/>
            <person name="Huylmans A.-K."/>
            <person name="Kemena C."/>
            <person name="Kremer L.P.M."/>
            <person name="Lee S.L."/>
            <person name="Lopez-Ezquerra A."/>
            <person name="Mallet L."/>
            <person name="Monroy-Kuhn J.M."/>
            <person name="Moser A."/>
            <person name="Murali S.C."/>
            <person name="Muzny D.M."/>
            <person name="Otani S."/>
            <person name="Piulachs M.-D."/>
            <person name="Poelchau M."/>
            <person name="Qu J."/>
            <person name="Schaub F."/>
            <person name="Wada-Katsumata A."/>
            <person name="Worley K.C."/>
            <person name="Xie Q."/>
            <person name="Ylla G."/>
            <person name="Poulsen M."/>
            <person name="Gibbs R.A."/>
            <person name="Schal C."/>
            <person name="Richards S."/>
            <person name="Belles X."/>
            <person name="Korb J."/>
            <person name="Bornberg-Bauer E."/>
        </authorList>
    </citation>
    <scope>NUCLEOTIDE SEQUENCE [LARGE SCALE GENOMIC DNA]</scope>
    <source>
        <tissue evidence="1">Whole body</tissue>
    </source>
</reference>
<evidence type="ECO:0000313" key="1">
    <source>
        <dbReference type="EMBL" id="PNF19247.1"/>
    </source>
</evidence>
<dbReference type="InParanoid" id="A0A2J7PSD5"/>
<accession>A0A2J7PSD5</accession>
<dbReference type="Proteomes" id="UP000235965">
    <property type="component" value="Unassembled WGS sequence"/>
</dbReference>
<proteinExistence type="predicted"/>
<comment type="caution">
    <text evidence="1">The sequence shown here is derived from an EMBL/GenBank/DDBJ whole genome shotgun (WGS) entry which is preliminary data.</text>
</comment>
<dbReference type="EMBL" id="NEVH01021933">
    <property type="protein sequence ID" value="PNF19247.1"/>
    <property type="molecule type" value="Genomic_DNA"/>
</dbReference>
<gene>
    <name evidence="1" type="ORF">B7P43_G08210</name>
</gene>
<name>A0A2J7PSD5_9NEOP</name>
<organism evidence="1 2">
    <name type="scientific">Cryptotermes secundus</name>
    <dbReference type="NCBI Taxonomy" id="105785"/>
    <lineage>
        <taxon>Eukaryota</taxon>
        <taxon>Metazoa</taxon>
        <taxon>Ecdysozoa</taxon>
        <taxon>Arthropoda</taxon>
        <taxon>Hexapoda</taxon>
        <taxon>Insecta</taxon>
        <taxon>Pterygota</taxon>
        <taxon>Neoptera</taxon>
        <taxon>Polyneoptera</taxon>
        <taxon>Dictyoptera</taxon>
        <taxon>Blattodea</taxon>
        <taxon>Blattoidea</taxon>
        <taxon>Termitoidae</taxon>
        <taxon>Kalotermitidae</taxon>
        <taxon>Cryptotermitinae</taxon>
        <taxon>Cryptotermes</taxon>
    </lineage>
</organism>